<keyword evidence="1" id="KW-0812">Transmembrane</keyword>
<dbReference type="SUPFAM" id="SSF116726">
    <property type="entry name" value="TrkA C-terminal domain-like"/>
    <property type="match status" value="1"/>
</dbReference>
<keyword evidence="1" id="KW-0472">Membrane</keyword>
<feature type="transmembrane region" description="Helical" evidence="1">
    <location>
        <begin position="94"/>
        <end position="111"/>
    </location>
</feature>
<protein>
    <submittedName>
        <fullName evidence="3">Potassium transporter TrkA</fullName>
    </submittedName>
</protein>
<dbReference type="Pfam" id="PF02080">
    <property type="entry name" value="TrkA_C"/>
    <property type="match status" value="1"/>
</dbReference>
<dbReference type="GO" id="GO:0006813">
    <property type="term" value="P:potassium ion transport"/>
    <property type="evidence" value="ECO:0007669"/>
    <property type="project" value="InterPro"/>
</dbReference>
<evidence type="ECO:0000313" key="3">
    <source>
        <dbReference type="EMBL" id="AOT73288.1"/>
    </source>
</evidence>
<dbReference type="STRING" id="1424294.Gferi_24495"/>
<reference evidence="3 4" key="1">
    <citation type="submission" date="2016-09" db="EMBL/GenBank/DDBJ databases">
        <title>Genomic analysis reveals versatility of anaerobic energy metabolism of Geosporobacter ferrireducens IRF9 of phylum Firmicutes.</title>
        <authorList>
            <person name="Kim S.-J."/>
        </authorList>
    </citation>
    <scope>NUCLEOTIDE SEQUENCE [LARGE SCALE GENOMIC DNA]</scope>
    <source>
        <strain evidence="3 4">IRF9</strain>
    </source>
</reference>
<dbReference type="Proteomes" id="UP000095743">
    <property type="component" value="Chromosome"/>
</dbReference>
<feature type="transmembrane region" description="Helical" evidence="1">
    <location>
        <begin position="65"/>
        <end position="88"/>
    </location>
</feature>
<organism evidence="3 4">
    <name type="scientific">Geosporobacter ferrireducens</name>
    <dbReference type="NCBI Taxonomy" id="1424294"/>
    <lineage>
        <taxon>Bacteria</taxon>
        <taxon>Bacillati</taxon>
        <taxon>Bacillota</taxon>
        <taxon>Clostridia</taxon>
        <taxon>Peptostreptococcales</taxon>
        <taxon>Thermotaleaceae</taxon>
        <taxon>Geosporobacter</taxon>
    </lineage>
</organism>
<dbReference type="GO" id="GO:0008324">
    <property type="term" value="F:monoatomic cation transmembrane transporter activity"/>
    <property type="evidence" value="ECO:0007669"/>
    <property type="project" value="InterPro"/>
</dbReference>
<accession>A0A1D8GQZ1</accession>
<feature type="transmembrane region" description="Helical" evidence="1">
    <location>
        <begin position="6"/>
        <end position="25"/>
    </location>
</feature>
<dbReference type="InterPro" id="IPR006037">
    <property type="entry name" value="RCK_C"/>
</dbReference>
<keyword evidence="4" id="KW-1185">Reference proteome</keyword>
<feature type="domain" description="RCK C-terminal" evidence="2">
    <location>
        <begin position="140"/>
        <end position="225"/>
    </location>
</feature>
<keyword evidence="1" id="KW-1133">Transmembrane helix</keyword>
<dbReference type="InterPro" id="IPR036721">
    <property type="entry name" value="RCK_C_sf"/>
</dbReference>
<evidence type="ECO:0000259" key="2">
    <source>
        <dbReference type="PROSITE" id="PS51202"/>
    </source>
</evidence>
<gene>
    <name evidence="3" type="ORF">Gferi_24495</name>
</gene>
<dbReference type="PROSITE" id="PS51202">
    <property type="entry name" value="RCK_C"/>
    <property type="match status" value="1"/>
</dbReference>
<proteinExistence type="predicted"/>
<name>A0A1D8GQZ1_9FIRM</name>
<evidence type="ECO:0000256" key="1">
    <source>
        <dbReference type="SAM" id="Phobius"/>
    </source>
</evidence>
<dbReference type="Gene3D" id="3.30.70.1450">
    <property type="entry name" value="Regulator of K+ conductance, C-terminal domain"/>
    <property type="match status" value="1"/>
</dbReference>
<dbReference type="EMBL" id="CP017269">
    <property type="protein sequence ID" value="AOT73288.1"/>
    <property type="molecule type" value="Genomic_DNA"/>
</dbReference>
<sequence length="230" mass="26330">MLYGLTIILFLLLIVEILAIALKVTGLDMDKARFQVISIITNTGFTTRESELITQHPTRRRIAQILMLISYVGTATLIAFILNILNILSRGEGFLYLVFGVASVILLILFLSRNRWILRRIERYIEKQLKKKMDRNNKRRTVEEVLKLNGEYGVAEFIIEDSSGLVGTVLEESDLKRRYIQVLNIDRGSHIIHFPNSKFVFQQGDKVVVYGQLENIKALILEQISDHIGA</sequence>
<dbReference type="KEGG" id="gfe:Gferi_24495"/>
<dbReference type="AlphaFoldDB" id="A0A1D8GQZ1"/>
<evidence type="ECO:0000313" key="4">
    <source>
        <dbReference type="Proteomes" id="UP000095743"/>
    </source>
</evidence>